<protein>
    <submittedName>
        <fullName evidence="1">Uncharacterized protein</fullName>
    </submittedName>
</protein>
<comment type="caution">
    <text evidence="1">The sequence shown here is derived from an EMBL/GenBank/DDBJ whole genome shotgun (WGS) entry which is preliminary data.</text>
</comment>
<gene>
    <name evidence="1" type="ORF">L6452_40077</name>
</gene>
<reference evidence="1 2" key="2">
    <citation type="journal article" date="2022" name="Mol. Ecol. Resour.">
        <title>The genomes of chicory, endive, great burdock and yacon provide insights into Asteraceae paleo-polyploidization history and plant inulin production.</title>
        <authorList>
            <person name="Fan W."/>
            <person name="Wang S."/>
            <person name="Wang H."/>
            <person name="Wang A."/>
            <person name="Jiang F."/>
            <person name="Liu H."/>
            <person name="Zhao H."/>
            <person name="Xu D."/>
            <person name="Zhang Y."/>
        </authorList>
    </citation>
    <scope>NUCLEOTIDE SEQUENCE [LARGE SCALE GENOMIC DNA]</scope>
    <source>
        <strain evidence="2">cv. Niubang</strain>
    </source>
</reference>
<organism evidence="1 2">
    <name type="scientific">Arctium lappa</name>
    <name type="common">Greater burdock</name>
    <name type="synonym">Lappa major</name>
    <dbReference type="NCBI Taxonomy" id="4217"/>
    <lineage>
        <taxon>Eukaryota</taxon>
        <taxon>Viridiplantae</taxon>
        <taxon>Streptophyta</taxon>
        <taxon>Embryophyta</taxon>
        <taxon>Tracheophyta</taxon>
        <taxon>Spermatophyta</taxon>
        <taxon>Magnoliopsida</taxon>
        <taxon>eudicotyledons</taxon>
        <taxon>Gunneridae</taxon>
        <taxon>Pentapetalae</taxon>
        <taxon>asterids</taxon>
        <taxon>campanulids</taxon>
        <taxon>Asterales</taxon>
        <taxon>Asteraceae</taxon>
        <taxon>Carduoideae</taxon>
        <taxon>Cardueae</taxon>
        <taxon>Arctiinae</taxon>
        <taxon>Arctium</taxon>
    </lineage>
</organism>
<sequence length="132" mass="15014">MVHTIHTRAVSRGCGRGLGHGRGARMTPYGLGPSRGSFESNLSSTRHVSGHHVRRHNPIHTRETPSREFVRHESSLEPSEEYTPRTPTREDMVETIETLRSENDELRERLTQTLNGNTRLSGWLNNLQQAHI</sequence>
<dbReference type="Proteomes" id="UP001055879">
    <property type="component" value="Linkage Group LG16"/>
</dbReference>
<proteinExistence type="predicted"/>
<evidence type="ECO:0000313" key="1">
    <source>
        <dbReference type="EMBL" id="KAI3668861.1"/>
    </source>
</evidence>
<accession>A0ACB8XKW4</accession>
<keyword evidence="2" id="KW-1185">Reference proteome</keyword>
<name>A0ACB8XKW4_ARCLA</name>
<dbReference type="EMBL" id="CM042062">
    <property type="protein sequence ID" value="KAI3668861.1"/>
    <property type="molecule type" value="Genomic_DNA"/>
</dbReference>
<reference evidence="2" key="1">
    <citation type="journal article" date="2022" name="Mol. Ecol. Resour.">
        <title>The genomes of chicory, endive, great burdock and yacon provide insights into Asteraceae palaeo-polyploidization history and plant inulin production.</title>
        <authorList>
            <person name="Fan W."/>
            <person name="Wang S."/>
            <person name="Wang H."/>
            <person name="Wang A."/>
            <person name="Jiang F."/>
            <person name="Liu H."/>
            <person name="Zhao H."/>
            <person name="Xu D."/>
            <person name="Zhang Y."/>
        </authorList>
    </citation>
    <scope>NUCLEOTIDE SEQUENCE [LARGE SCALE GENOMIC DNA]</scope>
    <source>
        <strain evidence="2">cv. Niubang</strain>
    </source>
</reference>
<evidence type="ECO:0000313" key="2">
    <source>
        <dbReference type="Proteomes" id="UP001055879"/>
    </source>
</evidence>